<evidence type="ECO:0000259" key="8">
    <source>
        <dbReference type="Pfam" id="PF00933"/>
    </source>
</evidence>
<evidence type="ECO:0000256" key="3">
    <source>
        <dbReference type="ARBA" id="ARBA00012744"/>
    </source>
</evidence>
<evidence type="ECO:0000256" key="2">
    <source>
        <dbReference type="ARBA" id="ARBA00005336"/>
    </source>
</evidence>
<dbReference type="PANTHER" id="PTHR30620">
    <property type="entry name" value="PERIPLASMIC BETA-GLUCOSIDASE-RELATED"/>
    <property type="match status" value="1"/>
</dbReference>
<dbReference type="RefSeq" id="WP_152173004.1">
    <property type="nucleotide sequence ID" value="NZ_CP045096.1"/>
</dbReference>
<feature type="compositionally biased region" description="Basic and acidic residues" evidence="7">
    <location>
        <begin position="584"/>
        <end position="596"/>
    </location>
</feature>
<dbReference type="InterPro" id="IPR017853">
    <property type="entry name" value="GH"/>
</dbReference>
<dbReference type="GO" id="GO:0009251">
    <property type="term" value="P:glucan catabolic process"/>
    <property type="evidence" value="ECO:0007669"/>
    <property type="project" value="TreeGrafter"/>
</dbReference>
<dbReference type="InterPro" id="IPR036881">
    <property type="entry name" value="Glyco_hydro_3_C_sf"/>
</dbReference>
<evidence type="ECO:0000256" key="4">
    <source>
        <dbReference type="ARBA" id="ARBA00022729"/>
    </source>
</evidence>
<evidence type="ECO:0000256" key="5">
    <source>
        <dbReference type="ARBA" id="ARBA00022801"/>
    </source>
</evidence>
<evidence type="ECO:0000256" key="7">
    <source>
        <dbReference type="SAM" id="MobiDB-lite"/>
    </source>
</evidence>
<comment type="similarity">
    <text evidence="2">Belongs to the glycosyl hydrolase 3 family.</text>
</comment>
<dbReference type="InterPro" id="IPR051915">
    <property type="entry name" value="Cellulose_Degrad_GH3"/>
</dbReference>
<evidence type="ECO:0000256" key="1">
    <source>
        <dbReference type="ARBA" id="ARBA00000448"/>
    </source>
</evidence>
<keyword evidence="6" id="KW-0326">Glycosidase</keyword>
<evidence type="ECO:0000313" key="11">
    <source>
        <dbReference type="Proteomes" id="UP000327294"/>
    </source>
</evidence>
<gene>
    <name evidence="10" type="ORF">F9278_42005</name>
</gene>
<dbReference type="KEGG" id="sphv:F9278_42005"/>
<comment type="catalytic activity">
    <reaction evidence="1">
        <text>Hydrolysis of terminal, non-reducing beta-D-glucosyl residues with release of beta-D-glucose.</text>
        <dbReference type="EC" id="3.2.1.21"/>
    </reaction>
</comment>
<keyword evidence="4" id="KW-0732">Signal</keyword>
<sequence>MASAIRPPRDLNHNGTVEPYEDPAQPVERRVADLLGRMTLEEKAGLLFQTILTMNPDGTLVERADAPGGAPTTELITGRSMNHFNLMGSGGPRAMAEWHNRLQELAADTRLGIPVTLASDPRHSFTDNPATAMRSGPFSQWPEPLGLAALGDADLVREYADTVRREYLSVGIRVALHPQIDLATEPRWARGNGTFGADAELSSRLVGPYLEGLRGGDRIGPHSVSAMVKHFPGGGPQKDGEDPHFVYGREQVYPGGFFDYHLKPFRAAIAAGVTQIMPYYGMPVGTEHEEVGFGFNRGIITGLLRERLGFDGIVCTDWALIHDAPIMGNLFPARAWGVEHLGPLERIWKVLDAGADQFGGEACPELVVELVRSGRLEESRVDVSAARLLREKFRLGLFDDPFVDPDLAEATVGAAAFRAQGAAAQRRALTVLVNDDVLPLRTPSGDRRPPRLYVEGMPADSFARGDAVVLTDDPGEADFAVLRLDTPHEPRPGADSVYERGFHRGRLDFPAERLKEILRLLDTVPTIVVIHLERPAVIPEIAQRCVALIGAFGASDEAVGDVILGHATPEGRLPFQLPRTMDEVTHGRPDSPHESTDPLFDFGHGLRLAPRHP</sequence>
<dbReference type="SUPFAM" id="SSF51445">
    <property type="entry name" value="(Trans)glycosidases"/>
    <property type="match status" value="1"/>
</dbReference>
<protein>
    <recommendedName>
        <fullName evidence="3">beta-glucosidase</fullName>
        <ecNumber evidence="3">3.2.1.21</ecNumber>
    </recommendedName>
</protein>
<dbReference type="Pfam" id="PF01915">
    <property type="entry name" value="Glyco_hydro_3_C"/>
    <property type="match status" value="1"/>
</dbReference>
<keyword evidence="11" id="KW-1185">Reference proteome</keyword>
<evidence type="ECO:0000256" key="6">
    <source>
        <dbReference type="ARBA" id="ARBA00023295"/>
    </source>
</evidence>
<feature type="domain" description="Glycoside hydrolase family 3 N-terminal" evidence="8">
    <location>
        <begin position="96"/>
        <end position="390"/>
    </location>
</feature>
<reference evidence="10 11" key="1">
    <citation type="submission" date="2019-10" db="EMBL/GenBank/DDBJ databases">
        <title>Streptomyces sp. strain GY16 isolated from leaves of Broussonetia papyrifera.</title>
        <authorList>
            <person name="Mo P."/>
        </authorList>
    </citation>
    <scope>NUCLEOTIDE SEQUENCE [LARGE SCALE GENOMIC DNA]</scope>
    <source>
        <strain evidence="10 11">GY16</strain>
    </source>
</reference>
<feature type="region of interest" description="Disordered" evidence="7">
    <location>
        <begin position="584"/>
        <end position="604"/>
    </location>
</feature>
<dbReference type="Pfam" id="PF00933">
    <property type="entry name" value="Glyco_hydro_3"/>
    <property type="match status" value="1"/>
</dbReference>
<dbReference type="EMBL" id="CP045096">
    <property type="protein sequence ID" value="QFR01677.1"/>
    <property type="molecule type" value="Genomic_DNA"/>
</dbReference>
<keyword evidence="5 10" id="KW-0378">Hydrolase</keyword>
<accession>A0A5P8KF84</accession>
<dbReference type="Gene3D" id="3.40.50.1700">
    <property type="entry name" value="Glycoside hydrolase family 3 C-terminal domain"/>
    <property type="match status" value="1"/>
</dbReference>
<dbReference type="EC" id="3.2.1.21" evidence="3"/>
<dbReference type="AlphaFoldDB" id="A0A5P8KF84"/>
<dbReference type="InterPro" id="IPR036962">
    <property type="entry name" value="Glyco_hydro_3_N_sf"/>
</dbReference>
<evidence type="ECO:0000313" key="10">
    <source>
        <dbReference type="EMBL" id="QFR01677.1"/>
    </source>
</evidence>
<feature type="region of interest" description="Disordered" evidence="7">
    <location>
        <begin position="1"/>
        <end position="24"/>
    </location>
</feature>
<dbReference type="Proteomes" id="UP000327294">
    <property type="component" value="Chromosome"/>
</dbReference>
<dbReference type="PRINTS" id="PR00133">
    <property type="entry name" value="GLHYDRLASE3"/>
</dbReference>
<name>A0A5P8KF84_9ACTN</name>
<proteinExistence type="inferred from homology"/>
<dbReference type="GO" id="GO:0008422">
    <property type="term" value="F:beta-glucosidase activity"/>
    <property type="evidence" value="ECO:0007669"/>
    <property type="project" value="UniProtKB-EC"/>
</dbReference>
<dbReference type="Gene3D" id="3.20.20.300">
    <property type="entry name" value="Glycoside hydrolase, family 3, N-terminal domain"/>
    <property type="match status" value="1"/>
</dbReference>
<dbReference type="InterPro" id="IPR002772">
    <property type="entry name" value="Glyco_hydro_3_C"/>
</dbReference>
<dbReference type="SUPFAM" id="SSF52279">
    <property type="entry name" value="Beta-D-glucan exohydrolase, C-terminal domain"/>
    <property type="match status" value="1"/>
</dbReference>
<evidence type="ECO:0000259" key="9">
    <source>
        <dbReference type="Pfam" id="PF01915"/>
    </source>
</evidence>
<feature type="domain" description="Glycoside hydrolase family 3 C-terminal" evidence="9">
    <location>
        <begin position="502"/>
        <end position="606"/>
    </location>
</feature>
<organism evidence="10 11">
    <name type="scientific">Streptomyces phaeolivaceus</name>
    <dbReference type="NCBI Taxonomy" id="2653200"/>
    <lineage>
        <taxon>Bacteria</taxon>
        <taxon>Bacillati</taxon>
        <taxon>Actinomycetota</taxon>
        <taxon>Actinomycetes</taxon>
        <taxon>Kitasatosporales</taxon>
        <taxon>Streptomycetaceae</taxon>
        <taxon>Streptomyces</taxon>
    </lineage>
</organism>
<dbReference type="PANTHER" id="PTHR30620:SF16">
    <property type="entry name" value="LYSOSOMAL BETA GLUCOSIDASE"/>
    <property type="match status" value="1"/>
</dbReference>
<dbReference type="InterPro" id="IPR001764">
    <property type="entry name" value="Glyco_hydro_3_N"/>
</dbReference>